<keyword evidence="1" id="KW-0472">Membrane</keyword>
<dbReference type="EMBL" id="AGNL01001263">
    <property type="protein sequence ID" value="EJK77138.1"/>
    <property type="molecule type" value="Genomic_DNA"/>
</dbReference>
<dbReference type="Gene3D" id="1.20.910.10">
    <property type="entry name" value="Heme oxygenase-like"/>
    <property type="match status" value="1"/>
</dbReference>
<protein>
    <recommendedName>
        <fullName evidence="4">Heme oxygenase</fullName>
    </recommendedName>
</protein>
<dbReference type="eggNOG" id="ENOG502SPUG">
    <property type="taxonomic scope" value="Eukaryota"/>
</dbReference>
<comment type="caution">
    <text evidence="2">The sequence shown here is derived from an EMBL/GenBank/DDBJ whole genome shotgun (WGS) entry which is preliminary data.</text>
</comment>
<keyword evidence="1" id="KW-0812">Transmembrane</keyword>
<evidence type="ECO:0000313" key="3">
    <source>
        <dbReference type="Proteomes" id="UP000266841"/>
    </source>
</evidence>
<keyword evidence="3" id="KW-1185">Reference proteome</keyword>
<dbReference type="AlphaFoldDB" id="K0TEL4"/>
<feature type="transmembrane region" description="Helical" evidence="1">
    <location>
        <begin position="239"/>
        <end position="259"/>
    </location>
</feature>
<reference evidence="2 3" key="1">
    <citation type="journal article" date="2012" name="Genome Biol.">
        <title>Genome and low-iron response of an oceanic diatom adapted to chronic iron limitation.</title>
        <authorList>
            <person name="Lommer M."/>
            <person name="Specht M."/>
            <person name="Roy A.S."/>
            <person name="Kraemer L."/>
            <person name="Andreson R."/>
            <person name="Gutowska M.A."/>
            <person name="Wolf J."/>
            <person name="Bergner S.V."/>
            <person name="Schilhabel M.B."/>
            <person name="Klostermeier U.C."/>
            <person name="Beiko R.G."/>
            <person name="Rosenstiel P."/>
            <person name="Hippler M."/>
            <person name="Laroche J."/>
        </authorList>
    </citation>
    <scope>NUCLEOTIDE SEQUENCE [LARGE SCALE GENOMIC DNA]</scope>
    <source>
        <strain evidence="2 3">CCMP1005</strain>
    </source>
</reference>
<evidence type="ECO:0000313" key="2">
    <source>
        <dbReference type="EMBL" id="EJK77138.1"/>
    </source>
</evidence>
<dbReference type="OMA" id="ANDDECA"/>
<accession>K0TEL4</accession>
<keyword evidence="1" id="KW-1133">Transmembrane helix</keyword>
<proteinExistence type="predicted"/>
<gene>
    <name evidence="2" type="ORF">THAOC_01050</name>
</gene>
<name>K0TEL4_THAOC</name>
<sequence>MSTNETEQTRRVRDQGRPDGLFRACMDSISTSHTVGQALRHAALAAGLLSDSKCYAELLGQFYLATSALETRVDELLSGATSDDAELLVAKISELGYSFSKGYALDLQALLGSDWEGTVRSWATEPTKEYVRRLGRANDDECAAAAFILHGPLIIGGGAALKPRVEKSFGPDATNVFEQVIGMARGGRSARRKEFIELYDTLLLDTDTNERFRKIVEASGQFMDLNNQMMLAVRQRPWWTKYVAAAAVAVVSAVGWRFVVGQSPVSPPKTE</sequence>
<dbReference type="Proteomes" id="UP000266841">
    <property type="component" value="Unassembled WGS sequence"/>
</dbReference>
<organism evidence="2 3">
    <name type="scientific">Thalassiosira oceanica</name>
    <name type="common">Marine diatom</name>
    <dbReference type="NCBI Taxonomy" id="159749"/>
    <lineage>
        <taxon>Eukaryota</taxon>
        <taxon>Sar</taxon>
        <taxon>Stramenopiles</taxon>
        <taxon>Ochrophyta</taxon>
        <taxon>Bacillariophyta</taxon>
        <taxon>Coscinodiscophyceae</taxon>
        <taxon>Thalassiosirophycidae</taxon>
        <taxon>Thalassiosirales</taxon>
        <taxon>Thalassiosiraceae</taxon>
        <taxon>Thalassiosira</taxon>
    </lineage>
</organism>
<evidence type="ECO:0000256" key="1">
    <source>
        <dbReference type="SAM" id="Phobius"/>
    </source>
</evidence>
<evidence type="ECO:0008006" key="4">
    <source>
        <dbReference type="Google" id="ProtNLM"/>
    </source>
</evidence>
<dbReference type="OrthoDB" id="200511at2759"/>
<dbReference type="InterPro" id="IPR016084">
    <property type="entry name" value="Haem_Oase-like_multi-hlx"/>
</dbReference>
<dbReference type="SUPFAM" id="SSF48613">
    <property type="entry name" value="Heme oxygenase-like"/>
    <property type="match status" value="1"/>
</dbReference>